<accession>A0A5S9Q869</accession>
<gene>
    <name evidence="3" type="ORF">STARVERO_04172</name>
</gene>
<feature type="region of interest" description="Disordered" evidence="1">
    <location>
        <begin position="262"/>
        <end position="310"/>
    </location>
</feature>
<feature type="region of interest" description="Disordered" evidence="1">
    <location>
        <begin position="109"/>
        <end position="163"/>
    </location>
</feature>
<dbReference type="EMBL" id="CACSAS010000001">
    <property type="protein sequence ID" value="CAA0113238.1"/>
    <property type="molecule type" value="Genomic_DNA"/>
</dbReference>
<dbReference type="Gene3D" id="1.10.10.2520">
    <property type="entry name" value="Cell wall hydrolase SleB, domain 1"/>
    <property type="match status" value="1"/>
</dbReference>
<evidence type="ECO:0000259" key="2">
    <source>
        <dbReference type="Pfam" id="PF07486"/>
    </source>
</evidence>
<dbReference type="GO" id="GO:0016787">
    <property type="term" value="F:hydrolase activity"/>
    <property type="evidence" value="ECO:0007669"/>
    <property type="project" value="InterPro"/>
</dbReference>
<name>A0A5S9Q869_9HYPH</name>
<keyword evidence="4" id="KW-1185">Reference proteome</keyword>
<dbReference type="Proteomes" id="UP000433050">
    <property type="component" value="Unassembled WGS sequence"/>
</dbReference>
<dbReference type="Pfam" id="PF07486">
    <property type="entry name" value="Hydrolase_2"/>
    <property type="match status" value="1"/>
</dbReference>
<feature type="domain" description="Cell wall hydrolase SleB" evidence="2">
    <location>
        <begin position="329"/>
        <end position="439"/>
    </location>
</feature>
<sequence length="446" mass="47062">MQISTRVRSWGTKGGLLLLLLAGGSTSIGFQDILGRMARQPDVTERARISILGGPLHTLKASTFAWPSASALLSGSAIPTPPAASLAIDINRDTKADRLALDADERLEADPLAGAGDPTPASLAGSGTASPATGATGTATTGAGTGATDVFAGAGSDPYEDADDEAGADIAAIEAHGLYSVPAGDPTGDPTQLEDNGPAIGLGTGETDISVPGDGALAALGEDGEPAGRASYELDPALPLYRQNVFIFGLDQAALPPQPFLHRAPGERAPMPGESGTTTAAKSDAEPGEEDAPRLARGPSPADRLGLSGKRRDRAEKCLAEAVYFESRGEPKRGQVAVAQVVMNRVFSGYYPSDICRAVYQNANRRFACQFTFACDNIRDVVTEPSLWKQAQEIAADMLDGLVWDEKVGRATHYHARSVRPNWIREMRKLDRIGEHTFYRPRRWTS</sequence>
<organism evidence="3 4">
    <name type="scientific">Starkeya nomas</name>
    <dbReference type="NCBI Taxonomy" id="2666134"/>
    <lineage>
        <taxon>Bacteria</taxon>
        <taxon>Pseudomonadati</taxon>
        <taxon>Pseudomonadota</taxon>
        <taxon>Alphaproteobacteria</taxon>
        <taxon>Hyphomicrobiales</taxon>
        <taxon>Xanthobacteraceae</taxon>
        <taxon>Starkeya</taxon>
    </lineage>
</organism>
<dbReference type="AlphaFoldDB" id="A0A5S9Q869"/>
<reference evidence="3 4" key="1">
    <citation type="submission" date="2019-12" db="EMBL/GenBank/DDBJ databases">
        <authorList>
            <person name="Reyes-Prieto M."/>
        </authorList>
    </citation>
    <scope>NUCLEOTIDE SEQUENCE [LARGE SCALE GENOMIC DNA]</scope>
    <source>
        <strain evidence="3">HF14-78462</strain>
    </source>
</reference>
<dbReference type="InterPro" id="IPR042047">
    <property type="entry name" value="SleB_dom1"/>
</dbReference>
<evidence type="ECO:0000313" key="4">
    <source>
        <dbReference type="Proteomes" id="UP000433050"/>
    </source>
</evidence>
<proteinExistence type="predicted"/>
<feature type="compositionally biased region" description="Low complexity" evidence="1">
    <location>
        <begin position="119"/>
        <end position="155"/>
    </location>
</feature>
<dbReference type="InterPro" id="IPR011105">
    <property type="entry name" value="Cell_wall_hydrolase_SleB"/>
</dbReference>
<evidence type="ECO:0000313" key="3">
    <source>
        <dbReference type="EMBL" id="CAA0113238.1"/>
    </source>
</evidence>
<evidence type="ECO:0000256" key="1">
    <source>
        <dbReference type="SAM" id="MobiDB-lite"/>
    </source>
</evidence>
<protein>
    <recommendedName>
        <fullName evidence="2">Cell wall hydrolase SleB domain-containing protein</fullName>
    </recommendedName>
</protein>
<dbReference type="RefSeq" id="WP_159601325.1">
    <property type="nucleotide sequence ID" value="NZ_CACSAS010000001.1"/>
</dbReference>